<evidence type="ECO:0000256" key="8">
    <source>
        <dbReference type="SAM" id="Coils"/>
    </source>
</evidence>
<keyword evidence="3 11" id="KW-0489">Methyltransferase</keyword>
<comment type="similarity">
    <text evidence="1">Belongs to the N(4)/N(6)-methyltransferase family.</text>
</comment>
<dbReference type="InterPro" id="IPR029063">
    <property type="entry name" value="SAM-dependent_MTases_sf"/>
</dbReference>
<dbReference type="EMBL" id="VULR01000005">
    <property type="protein sequence ID" value="MSS43026.1"/>
    <property type="molecule type" value="Genomic_DNA"/>
</dbReference>
<dbReference type="Gene3D" id="1.20.1260.30">
    <property type="match status" value="1"/>
</dbReference>
<dbReference type="PROSITE" id="PS00092">
    <property type="entry name" value="N6_MTASE"/>
    <property type="match status" value="1"/>
</dbReference>
<dbReference type="GO" id="GO:0032259">
    <property type="term" value="P:methylation"/>
    <property type="evidence" value="ECO:0007669"/>
    <property type="project" value="UniProtKB-KW"/>
</dbReference>
<gene>
    <name evidence="11" type="ORF">FYJ27_04660</name>
</gene>
<dbReference type="InterPro" id="IPR003356">
    <property type="entry name" value="DNA_methylase_A-5"/>
</dbReference>
<dbReference type="Gene3D" id="3.40.50.150">
    <property type="entry name" value="Vaccinia Virus protein VP39"/>
    <property type="match status" value="1"/>
</dbReference>
<comment type="catalytic activity">
    <reaction evidence="7">
        <text>a 2'-deoxyadenosine in DNA + S-adenosyl-L-methionine = an N(6)-methyl-2'-deoxyadenosine in DNA + S-adenosyl-L-homocysteine + H(+)</text>
        <dbReference type="Rhea" id="RHEA:15197"/>
        <dbReference type="Rhea" id="RHEA-COMP:12418"/>
        <dbReference type="Rhea" id="RHEA-COMP:12419"/>
        <dbReference type="ChEBI" id="CHEBI:15378"/>
        <dbReference type="ChEBI" id="CHEBI:57856"/>
        <dbReference type="ChEBI" id="CHEBI:59789"/>
        <dbReference type="ChEBI" id="CHEBI:90615"/>
        <dbReference type="ChEBI" id="CHEBI:90616"/>
        <dbReference type="EC" id="2.1.1.72"/>
    </reaction>
</comment>
<keyword evidence="4 11" id="KW-0808">Transferase</keyword>
<dbReference type="OrthoDB" id="9814572at2"/>
<accession>A0A844FGC8</accession>
<dbReference type="PRINTS" id="PR00507">
    <property type="entry name" value="N12N6MTFRASE"/>
</dbReference>
<feature type="domain" description="DNA methylase adenine-specific" evidence="9">
    <location>
        <begin position="177"/>
        <end position="477"/>
    </location>
</feature>
<protein>
    <recommendedName>
        <fullName evidence="2">site-specific DNA-methyltransferase (adenine-specific)</fullName>
        <ecNumber evidence="2">2.1.1.72</ecNumber>
    </recommendedName>
</protein>
<comment type="caution">
    <text evidence="11">The sequence shown here is derived from an EMBL/GenBank/DDBJ whole genome shotgun (WGS) entry which is preliminary data.</text>
</comment>
<dbReference type="Pfam" id="PF02384">
    <property type="entry name" value="N6_Mtase"/>
    <property type="match status" value="1"/>
</dbReference>
<evidence type="ECO:0000256" key="3">
    <source>
        <dbReference type="ARBA" id="ARBA00022603"/>
    </source>
</evidence>
<dbReference type="InterPro" id="IPR051537">
    <property type="entry name" value="DNA_Adenine_Mtase"/>
</dbReference>
<evidence type="ECO:0000259" key="9">
    <source>
        <dbReference type="Pfam" id="PF02384"/>
    </source>
</evidence>
<dbReference type="AlphaFoldDB" id="A0A844FGC8"/>
<dbReference type="GO" id="GO:0003677">
    <property type="term" value="F:DNA binding"/>
    <property type="evidence" value="ECO:0007669"/>
    <property type="project" value="InterPro"/>
</dbReference>
<dbReference type="InterPro" id="IPR038333">
    <property type="entry name" value="T1MK-like_N_sf"/>
</dbReference>
<evidence type="ECO:0000259" key="10">
    <source>
        <dbReference type="Pfam" id="PF12161"/>
    </source>
</evidence>
<feature type="coiled-coil region" evidence="8">
    <location>
        <begin position="484"/>
        <end position="511"/>
    </location>
</feature>
<evidence type="ECO:0000256" key="2">
    <source>
        <dbReference type="ARBA" id="ARBA00011900"/>
    </source>
</evidence>
<evidence type="ECO:0000256" key="7">
    <source>
        <dbReference type="ARBA" id="ARBA00047942"/>
    </source>
</evidence>
<dbReference type="PANTHER" id="PTHR42933:SF1">
    <property type="entry name" value="SITE-SPECIFIC DNA-METHYLTRANSFERASE (ADENINE-SPECIFIC)"/>
    <property type="match status" value="1"/>
</dbReference>
<feature type="domain" description="N6 adenine-specific DNA methyltransferase N-terminal" evidence="10">
    <location>
        <begin position="13"/>
        <end position="163"/>
    </location>
</feature>
<dbReference type="Pfam" id="PF12161">
    <property type="entry name" value="HsdM_N"/>
    <property type="match status" value="1"/>
</dbReference>
<evidence type="ECO:0000313" key="11">
    <source>
        <dbReference type="EMBL" id="MSS43026.1"/>
    </source>
</evidence>
<evidence type="ECO:0000256" key="1">
    <source>
        <dbReference type="ARBA" id="ARBA00006594"/>
    </source>
</evidence>
<dbReference type="GO" id="GO:0008170">
    <property type="term" value="F:N-methyltransferase activity"/>
    <property type="evidence" value="ECO:0007669"/>
    <property type="project" value="InterPro"/>
</dbReference>
<organism evidence="11 12">
    <name type="scientific">Anaerosalibacter bizertensis</name>
    <dbReference type="NCBI Taxonomy" id="932217"/>
    <lineage>
        <taxon>Bacteria</taxon>
        <taxon>Bacillati</taxon>
        <taxon>Bacillota</taxon>
        <taxon>Tissierellia</taxon>
        <taxon>Tissierellales</taxon>
        <taxon>Sporanaerobacteraceae</taxon>
        <taxon>Anaerosalibacter</taxon>
    </lineage>
</organism>
<dbReference type="InterPro" id="IPR004546">
    <property type="entry name" value="Restrct_endonuc_T1M"/>
</dbReference>
<reference evidence="11 12" key="1">
    <citation type="submission" date="2019-08" db="EMBL/GenBank/DDBJ databases">
        <title>In-depth cultivation of the pig gut microbiome towards novel bacterial diversity and tailored functional studies.</title>
        <authorList>
            <person name="Wylensek D."/>
            <person name="Hitch T.C.A."/>
            <person name="Clavel T."/>
        </authorList>
    </citation>
    <scope>NUCLEOTIDE SEQUENCE [LARGE SCALE GENOMIC DNA]</scope>
    <source>
        <strain evidence="11 12">Med78-601-WT-4W-RMD-3</strain>
    </source>
</reference>
<sequence>MVKEKLHQQELYKKLWNMANELRGNMNANEFKDYILGIIFYRYLSEKVEKRANYILKNDNMTYKEAWEIEEIREPLTKALIDQRGYMIEPDYLFSTMIEEIEKGDSGKFDVEYLIQAINSITESTLGQDSQETFENLFDDMDLSSTKLGKTVKSRSNLMAKILVLVNEISFTQDDTEIDILGDTYEYLIGKFAANAGQKAGEFYTPQEVSKVLAKIVALGKEELKDVYDPTCGSGSLLLRVNREAKVGKFYGQELNSTTYNLARMNMLLHEVHYSRFDIQNADTIEEPQHMGMEFEAVVANPPYSSKWSSDKKFEQDERFSGYGKLAPKSRADYVFVQHMIHHLADNGTMAVVLPHGVLFRGGAEEDIRKYLIKDKNYLDAVIGLPENLFYGTGIPTVILVYKKCRKEDDSILFIDASKGFEKVGNKNTLREEDIEKIINTYANRKEIDKYSHNATLQEIEENDYNLNIPRYVDTFEPEPRIDIDEVKVRLNEIDKEISEIDEEIDKYLKELGL</sequence>
<evidence type="ECO:0000256" key="6">
    <source>
        <dbReference type="ARBA" id="ARBA00022747"/>
    </source>
</evidence>
<proteinExistence type="inferred from homology"/>
<keyword evidence="8" id="KW-0175">Coiled coil</keyword>
<dbReference type="EC" id="2.1.1.72" evidence="2"/>
<keyword evidence="6" id="KW-0680">Restriction system</keyword>
<evidence type="ECO:0000256" key="4">
    <source>
        <dbReference type="ARBA" id="ARBA00022679"/>
    </source>
</evidence>
<name>A0A844FGC8_9FIRM</name>
<dbReference type="SUPFAM" id="SSF53335">
    <property type="entry name" value="S-adenosyl-L-methionine-dependent methyltransferases"/>
    <property type="match status" value="1"/>
</dbReference>
<dbReference type="InterPro" id="IPR022749">
    <property type="entry name" value="D12N6_MeTrfase_N"/>
</dbReference>
<dbReference type="PANTHER" id="PTHR42933">
    <property type="entry name" value="SLR6095 PROTEIN"/>
    <property type="match status" value="1"/>
</dbReference>
<dbReference type="GO" id="GO:0009307">
    <property type="term" value="P:DNA restriction-modification system"/>
    <property type="evidence" value="ECO:0007669"/>
    <property type="project" value="UniProtKB-KW"/>
</dbReference>
<dbReference type="NCBIfam" id="TIGR00497">
    <property type="entry name" value="hsdM"/>
    <property type="match status" value="1"/>
</dbReference>
<dbReference type="Proteomes" id="UP000462760">
    <property type="component" value="Unassembled WGS sequence"/>
</dbReference>
<dbReference type="GO" id="GO:0009007">
    <property type="term" value="F:site-specific DNA-methyltransferase (adenine-specific) activity"/>
    <property type="evidence" value="ECO:0007669"/>
    <property type="project" value="UniProtKB-EC"/>
</dbReference>
<evidence type="ECO:0000313" key="12">
    <source>
        <dbReference type="Proteomes" id="UP000462760"/>
    </source>
</evidence>
<keyword evidence="5" id="KW-0949">S-adenosyl-L-methionine</keyword>
<evidence type="ECO:0000256" key="5">
    <source>
        <dbReference type="ARBA" id="ARBA00022691"/>
    </source>
</evidence>
<dbReference type="InterPro" id="IPR002052">
    <property type="entry name" value="DNA_methylase_N6_adenine_CS"/>
</dbReference>
<dbReference type="RefSeq" id="WP_154483708.1">
    <property type="nucleotide sequence ID" value="NZ_VULR01000005.1"/>
</dbReference>